<evidence type="ECO:0000313" key="1">
    <source>
        <dbReference type="EMBL" id="KCZ95866.1"/>
    </source>
</evidence>
<evidence type="ECO:0000313" key="2">
    <source>
        <dbReference type="Proteomes" id="UP000025061"/>
    </source>
</evidence>
<dbReference type="PATRIC" id="fig|1280951.3.peg.776"/>
<protein>
    <submittedName>
        <fullName evidence="1">Uncharacterized protein</fullName>
    </submittedName>
</protein>
<name>A0A059FZ23_9PROT</name>
<dbReference type="AlphaFoldDB" id="A0A059FZ23"/>
<sequence>MSQTAYLVSCEVLCGEGSDGALEGMDSAYVIVGVYAANEDEAMTKIEESFEEEGYALVEAEWISAAGDVEWDEAEAAAEAADLVARLATIPEEVVYGPLYPAMDEDDTEEVDEAA</sequence>
<keyword evidence="2" id="KW-1185">Reference proteome</keyword>
<proteinExistence type="predicted"/>
<dbReference type="OrthoDB" id="9933955at2"/>
<dbReference type="Proteomes" id="UP000025061">
    <property type="component" value="Unassembled WGS sequence"/>
</dbReference>
<gene>
    <name evidence="1" type="ORF">HHI_03807</name>
</gene>
<dbReference type="RefSeq" id="WP_011646199.1">
    <property type="nucleotide sequence ID" value="NZ_ARYI01000002.1"/>
</dbReference>
<reference evidence="1 2" key="1">
    <citation type="submission" date="2013-04" db="EMBL/GenBank/DDBJ databases">
        <title>Hyphomonas hirschiana VP5 Genome Sequencing.</title>
        <authorList>
            <person name="Lai Q."/>
            <person name="Shao Z."/>
        </authorList>
    </citation>
    <scope>NUCLEOTIDE SEQUENCE [LARGE SCALE GENOMIC DNA]</scope>
    <source>
        <strain evidence="1 2">VP5</strain>
    </source>
</reference>
<organism evidence="1 2">
    <name type="scientific">Hyphomonas hirschiana VP5</name>
    <dbReference type="NCBI Taxonomy" id="1280951"/>
    <lineage>
        <taxon>Bacteria</taxon>
        <taxon>Pseudomonadati</taxon>
        <taxon>Pseudomonadota</taxon>
        <taxon>Alphaproteobacteria</taxon>
        <taxon>Hyphomonadales</taxon>
        <taxon>Hyphomonadaceae</taxon>
        <taxon>Hyphomonas</taxon>
    </lineage>
</organism>
<accession>A0A059FZ23</accession>
<dbReference type="EMBL" id="ARYI01000002">
    <property type="protein sequence ID" value="KCZ95866.1"/>
    <property type="molecule type" value="Genomic_DNA"/>
</dbReference>
<comment type="caution">
    <text evidence="1">The sequence shown here is derived from an EMBL/GenBank/DDBJ whole genome shotgun (WGS) entry which is preliminary data.</text>
</comment>